<feature type="compositionally biased region" description="Basic and acidic residues" evidence="1">
    <location>
        <begin position="706"/>
        <end position="734"/>
    </location>
</feature>
<feature type="region of interest" description="Disordered" evidence="1">
    <location>
        <begin position="550"/>
        <end position="584"/>
    </location>
</feature>
<dbReference type="CDD" id="cd21134">
    <property type="entry name" value="YTH"/>
    <property type="match status" value="1"/>
</dbReference>
<protein>
    <recommendedName>
        <fullName evidence="2">YTH domain-containing protein</fullName>
    </recommendedName>
</protein>
<feature type="region of interest" description="Disordered" evidence="1">
    <location>
        <begin position="86"/>
        <end position="105"/>
    </location>
</feature>
<dbReference type="GO" id="GO:0003729">
    <property type="term" value="F:mRNA binding"/>
    <property type="evidence" value="ECO:0007669"/>
    <property type="project" value="TreeGrafter"/>
</dbReference>
<feature type="compositionally biased region" description="Basic and acidic residues" evidence="1">
    <location>
        <begin position="560"/>
        <end position="582"/>
    </location>
</feature>
<evidence type="ECO:0000313" key="3">
    <source>
        <dbReference type="EMBL" id="ERF68429.1"/>
    </source>
</evidence>
<dbReference type="PANTHER" id="PTHR12357">
    <property type="entry name" value="YTH YT521-B HOMOLOGY DOMAIN-CONTAINING"/>
    <property type="match status" value="1"/>
</dbReference>
<dbReference type="InterPro" id="IPR045168">
    <property type="entry name" value="YTH_prot"/>
</dbReference>
<feature type="region of interest" description="Disordered" evidence="1">
    <location>
        <begin position="206"/>
        <end position="305"/>
    </location>
</feature>
<dbReference type="Pfam" id="PF04146">
    <property type="entry name" value="YTH"/>
    <property type="match status" value="1"/>
</dbReference>
<accession>U1HHT6</accession>
<feature type="domain" description="YTH" evidence="2">
    <location>
        <begin position="832"/>
        <end position="967"/>
    </location>
</feature>
<dbReference type="Gene3D" id="3.10.590.10">
    <property type="entry name" value="ph1033 like domains"/>
    <property type="match status" value="1"/>
</dbReference>
<feature type="compositionally biased region" description="Polar residues" evidence="1">
    <location>
        <begin position="92"/>
        <end position="105"/>
    </location>
</feature>
<dbReference type="RefSeq" id="XP_007805921.1">
    <property type="nucleotide sequence ID" value="XM_007807730.1"/>
</dbReference>
<dbReference type="Proteomes" id="UP000019373">
    <property type="component" value="Unassembled WGS sequence"/>
</dbReference>
<name>U1HHT6_ENDPU</name>
<feature type="compositionally biased region" description="Polar residues" evidence="1">
    <location>
        <begin position="550"/>
        <end position="559"/>
    </location>
</feature>
<feature type="compositionally biased region" description="Polar residues" evidence="1">
    <location>
        <begin position="695"/>
        <end position="705"/>
    </location>
</feature>
<dbReference type="InterPro" id="IPR007275">
    <property type="entry name" value="YTH_domain"/>
</dbReference>
<organism evidence="3 4">
    <name type="scientific">Endocarpon pusillum (strain Z07020 / HMAS-L-300199)</name>
    <name type="common">Lichen-forming fungus</name>
    <dbReference type="NCBI Taxonomy" id="1263415"/>
    <lineage>
        <taxon>Eukaryota</taxon>
        <taxon>Fungi</taxon>
        <taxon>Dikarya</taxon>
        <taxon>Ascomycota</taxon>
        <taxon>Pezizomycotina</taxon>
        <taxon>Eurotiomycetes</taxon>
        <taxon>Chaetothyriomycetidae</taxon>
        <taxon>Verrucariales</taxon>
        <taxon>Verrucariaceae</taxon>
        <taxon>Endocarpon</taxon>
    </lineage>
</organism>
<evidence type="ECO:0000259" key="2">
    <source>
        <dbReference type="PROSITE" id="PS50882"/>
    </source>
</evidence>
<reference evidence="4" key="1">
    <citation type="journal article" date="2014" name="BMC Genomics">
        <title>Genome characteristics reveal the impact of lichenization on lichen-forming fungus Endocarpon pusillum Hedwig (Verrucariales, Ascomycota).</title>
        <authorList>
            <person name="Wang Y.-Y."/>
            <person name="Liu B."/>
            <person name="Zhang X.-Y."/>
            <person name="Zhou Q.-M."/>
            <person name="Zhang T."/>
            <person name="Li H."/>
            <person name="Yu Y.-F."/>
            <person name="Zhang X.-L."/>
            <person name="Hao X.-Y."/>
            <person name="Wang M."/>
            <person name="Wang L."/>
            <person name="Wei J.-C."/>
        </authorList>
    </citation>
    <scope>NUCLEOTIDE SEQUENCE [LARGE SCALE GENOMIC DNA]</scope>
    <source>
        <strain evidence="4">Z07020 / HMAS-L-300199</strain>
    </source>
</reference>
<dbReference type="HOGENOM" id="CLU_303836_0_0_1"/>
<evidence type="ECO:0000256" key="1">
    <source>
        <dbReference type="SAM" id="MobiDB-lite"/>
    </source>
</evidence>
<dbReference type="GO" id="GO:0005654">
    <property type="term" value="C:nucleoplasm"/>
    <property type="evidence" value="ECO:0007669"/>
    <property type="project" value="TreeGrafter"/>
</dbReference>
<dbReference type="PANTHER" id="PTHR12357:SF3">
    <property type="entry name" value="YTH DOMAIN-CONTAINING PROTEIN 1"/>
    <property type="match status" value="1"/>
</dbReference>
<feature type="compositionally biased region" description="Polar residues" evidence="1">
    <location>
        <begin position="231"/>
        <end position="241"/>
    </location>
</feature>
<keyword evidence="4" id="KW-1185">Reference proteome</keyword>
<dbReference type="GeneID" id="19238785"/>
<dbReference type="PROSITE" id="PS50882">
    <property type="entry name" value="YTH"/>
    <property type="match status" value="1"/>
</dbReference>
<evidence type="ECO:0000313" key="4">
    <source>
        <dbReference type="Proteomes" id="UP000019373"/>
    </source>
</evidence>
<feature type="region of interest" description="Disordered" evidence="1">
    <location>
        <begin position="440"/>
        <end position="511"/>
    </location>
</feature>
<feature type="compositionally biased region" description="Basic and acidic residues" evidence="1">
    <location>
        <begin position="772"/>
        <end position="781"/>
    </location>
</feature>
<dbReference type="GO" id="GO:1990247">
    <property type="term" value="F:N6-methyladenosine-containing RNA reader activity"/>
    <property type="evidence" value="ECO:0007669"/>
    <property type="project" value="TreeGrafter"/>
</dbReference>
<proteinExistence type="predicted"/>
<feature type="compositionally biased region" description="Basic and acidic residues" evidence="1">
    <location>
        <begin position="210"/>
        <end position="221"/>
    </location>
</feature>
<sequence>MYGHNSIVEGDITDESEDEITRRHPDLLGAIAYARKAKNGSTNHDEIYLENGLVWEAICLKVGVYEFSAKNHDSYKLRWVLRKARRPHSKENTSTENANKPSSSRFTFSIINPNTRIHPVIATLTADNKLDILNRFLTAGSPAIRSALSSNSQSPVHSDFSSETSYFDRPANREALYTETDEALQILIILTGIWVISKQGWSEGLSKSPDLIDKSRPESGDRSPSSVVSSTETIFKGSSQHGVAPFRYQRSSTSPSPRRAGKQPALSDRANSMGALGVGTPTASMPPTVNGGVLLPSAHHSYQPNGKRCKPTLGMDTHGQTPGFVSGGLGDATDAQKTLSSMEINATLQDGAKALPLVVDENVLGCGSEETEAPYQAYQDGEKDEEKDGLKKRPNKLMEMIRASADLQPQSTAPSSHLGVLESKARATFTNDPLANLKMRAKESVMAKRTRSIRSASNDSKAELAGVVEPDLTHNGEFSNTVRPEELGSKSRGPTVTNRAPSLPPSGSLLISPRVSAKATSAELEDLLAEGRAAASLSKTTIAENLFTTEQHGLNGQQHQPREPETSGVRESRENSVRHDETATNLQATLKPDHFPPYQMDEINAWLAMTGYYDKPYRKKVLTRRRRLQAIEEERLKLLEEEKEDQRLRGPFSSITSFHAPQRSTSPVATMSPSMLTVKQDVGLRIKDSALKKTTAQELTTSNDETPVKRRIEEDTKDSEVLHQSKVARTEGRRRTPPRSQRASPERRPKRSASPEVTKNHSATSPRKQSPHSKDEYDRWLPDREVNLRGLKDRALEENGWRNELRGRHDQRRDSGFGTSHASKPDLQDGRVRFFLLKSWNYENIATAQREGTWATQTKNEDTFVEAFKTCRHVIFFFSANHSKAFQGYARMQGLPGEKGVPQPSWVKNLHWPTTAPFRIKWIVKEETPYRAVGNLKNPLNENLAVFVGRDGQEIPEKIGLQMSEIIDDDTAYRAEFRR</sequence>
<feature type="compositionally biased region" description="Polar residues" evidence="1">
    <location>
        <begin position="755"/>
        <end position="768"/>
    </location>
</feature>
<dbReference type="OrthoDB" id="306690at2759"/>
<dbReference type="EMBL" id="KE721518">
    <property type="protein sequence ID" value="ERF68429.1"/>
    <property type="molecule type" value="Genomic_DNA"/>
</dbReference>
<dbReference type="eggNOG" id="KOG1902">
    <property type="taxonomic scope" value="Eukaryota"/>
</dbReference>
<dbReference type="GO" id="GO:0000381">
    <property type="term" value="P:regulation of alternative mRNA splicing, via spliceosome"/>
    <property type="evidence" value="ECO:0007669"/>
    <property type="project" value="TreeGrafter"/>
</dbReference>
<dbReference type="AlphaFoldDB" id="U1HHT6"/>
<feature type="region of interest" description="Disordered" evidence="1">
    <location>
        <begin position="695"/>
        <end position="781"/>
    </location>
</feature>
<dbReference type="GO" id="GO:0000398">
    <property type="term" value="P:mRNA splicing, via spliceosome"/>
    <property type="evidence" value="ECO:0007669"/>
    <property type="project" value="TreeGrafter"/>
</dbReference>
<gene>
    <name evidence="3" type="ORF">EPUS_03747</name>
</gene>